<sequence>MRPPKRSPFLHSRHAELLEVYRHLYPDSPLLPSNASSRAHRHTALSLVQLWINRSACPFAVETTALLVQSVILDEHMQQIAAQSHAPPATSSLHYALEQMGGGAELGVRLNYSLALTRFVNSVVDSHQTGGFAQSIAAIAARIGLPQWFVEIRHATTHEELPSISVCRHAARAALAWLHTHFWAPQLFDTHHEPQAARADASGSRKPADVEFGVSTAPTASSEEEETRRSERTKALRELHVTLKDYRELAKKVARDRSLANAAKADVRRLFKQLAMFVSRIRTLEPEFGAQLIERARATKGKDEEADVRQGAQDPDDVDECTKSALADLVNQLLQPGGLVPLSRSKRVSASASGKAMVLPDEVVAIWAPLLAYLRETYGRIFGQILAEELVDVAFRRPVLPEDDDDADAEQDASADDPSWQGWKTAALSHASYGKTAEAWLRYLITTTPVASGFAPSNAQASVGPLVSDVEVAELCLPLQLPASTGLLDLIAERNHELGARIAPLIAVLRVSAFVTTAELEANLGQGDFTSELDVMQSRLDGLQTLFAVDERVADVSMDDTPQTSSNHVHGSAASAMPQGWSAAPSNWIPTPFGCLNGRIPNLVLEI</sequence>
<dbReference type="GO" id="GO:0000470">
    <property type="term" value="P:maturation of LSU-rRNA"/>
    <property type="evidence" value="ECO:0007669"/>
    <property type="project" value="TreeGrafter"/>
</dbReference>
<dbReference type="Proteomes" id="UP000053758">
    <property type="component" value="Unassembled WGS sequence"/>
</dbReference>
<dbReference type="GeneID" id="26303233"/>
<keyword evidence="2" id="KW-1185">Reference proteome</keyword>
<dbReference type="GO" id="GO:0004519">
    <property type="term" value="F:endonuclease activity"/>
    <property type="evidence" value="ECO:0007669"/>
    <property type="project" value="InterPro"/>
</dbReference>
<dbReference type="AlphaFoldDB" id="A0A081CBR5"/>
<proteinExistence type="predicted"/>
<dbReference type="EMBL" id="DF830071">
    <property type="protein sequence ID" value="GAK64111.1"/>
    <property type="molecule type" value="Genomic_DNA"/>
</dbReference>
<name>A0A081CBR5_PSEA2</name>
<dbReference type="GO" id="GO:0030687">
    <property type="term" value="C:preribosome, large subunit precursor"/>
    <property type="evidence" value="ECO:0007669"/>
    <property type="project" value="TreeGrafter"/>
</dbReference>
<dbReference type="RefSeq" id="XP_014657751.1">
    <property type="nucleotide sequence ID" value="XM_014802265.1"/>
</dbReference>
<accession>A0A081CBR5</accession>
<dbReference type="Pfam" id="PF04031">
    <property type="entry name" value="Las1"/>
    <property type="match status" value="1"/>
</dbReference>
<gene>
    <name evidence="1" type="ORF">PAN0_004d2320</name>
</gene>
<dbReference type="OrthoDB" id="10263222at2759"/>
<evidence type="ECO:0000313" key="2">
    <source>
        <dbReference type="Proteomes" id="UP000053758"/>
    </source>
</evidence>
<dbReference type="PANTHER" id="PTHR15002">
    <property type="entry name" value="RIBOSOMAL BIOGENESIS PROTEIN LAS1L"/>
    <property type="match status" value="1"/>
</dbReference>
<dbReference type="GO" id="GO:0090730">
    <property type="term" value="C:Las1 complex"/>
    <property type="evidence" value="ECO:0007669"/>
    <property type="project" value="InterPro"/>
</dbReference>
<dbReference type="GO" id="GO:0000460">
    <property type="term" value="P:maturation of 5.8S rRNA"/>
    <property type="evidence" value="ECO:0007669"/>
    <property type="project" value="TreeGrafter"/>
</dbReference>
<protein>
    <submittedName>
        <fullName evidence="1">Las1-domain-containing protein</fullName>
    </submittedName>
</protein>
<dbReference type="PANTHER" id="PTHR15002:SF0">
    <property type="entry name" value="RIBOSOMAL BIOGENESIS PROTEIN LAS1L"/>
    <property type="match status" value="1"/>
</dbReference>
<evidence type="ECO:0000313" key="1">
    <source>
        <dbReference type="EMBL" id="GAK64111.1"/>
    </source>
</evidence>
<reference evidence="2" key="1">
    <citation type="journal article" date="2014" name="Genome Announc.">
        <title>Draft Genome Sequence of the Yeast Pseudozyma antarctica Type Strain JCM10317, a Producer of the Glycolipid Biosurfactants, Mannosylerythritol Lipids.</title>
        <authorList>
            <person name="Saika A."/>
            <person name="Koike H."/>
            <person name="Hori T."/>
            <person name="Fukuoka T."/>
            <person name="Sato S."/>
            <person name="Habe H."/>
            <person name="Kitamoto D."/>
            <person name="Morita T."/>
        </authorList>
    </citation>
    <scope>NUCLEOTIDE SEQUENCE [LARGE SCALE GENOMIC DNA]</scope>
    <source>
        <strain evidence="2">JCM 10317</strain>
    </source>
</reference>
<dbReference type="InterPro" id="IPR007174">
    <property type="entry name" value="Las1"/>
</dbReference>
<organism evidence="1 2">
    <name type="scientific">Pseudozyma antarctica</name>
    <name type="common">Yeast</name>
    <name type="synonym">Candida antarctica</name>
    <dbReference type="NCBI Taxonomy" id="84753"/>
    <lineage>
        <taxon>Eukaryota</taxon>
        <taxon>Fungi</taxon>
        <taxon>Dikarya</taxon>
        <taxon>Basidiomycota</taxon>
        <taxon>Ustilaginomycotina</taxon>
        <taxon>Ustilaginomycetes</taxon>
        <taxon>Ustilaginales</taxon>
        <taxon>Ustilaginaceae</taxon>
        <taxon>Moesziomyces</taxon>
    </lineage>
</organism>
<dbReference type="HOGENOM" id="CLU_031483_0_0_1"/>